<evidence type="ECO:0000313" key="2">
    <source>
        <dbReference type="EMBL" id="CBI06810.1"/>
    </source>
</evidence>
<sequence length="134" mass="14193">MLSLPEKRVLWHVKIPATSIWPVLSRASNGRRFARATLEVSQPIGPDNPLDAESIRGQKLEVFDVADGNMPFTVDADPPLDAGGNFALSPSGKRFAVLRQGGIQVFELPAPPPLPGPDPPAANATAPASAQVRP</sequence>
<organism evidence="2">
    <name type="scientific">mine drainage metagenome</name>
    <dbReference type="NCBI Taxonomy" id="410659"/>
    <lineage>
        <taxon>unclassified sequences</taxon>
        <taxon>metagenomes</taxon>
        <taxon>ecological metagenomes</taxon>
    </lineage>
</organism>
<comment type="caution">
    <text evidence="2">The sequence shown here is derived from an EMBL/GenBank/DDBJ whole genome shotgun (WGS) entry which is preliminary data.</text>
</comment>
<reference evidence="2" key="1">
    <citation type="submission" date="2009-10" db="EMBL/GenBank/DDBJ databases">
        <title>Diversity of trophic interactions inside an arsenic-rich microbial ecosystem.</title>
        <authorList>
            <person name="Bertin P.N."/>
            <person name="Heinrich-Salmeron A."/>
            <person name="Pelletier E."/>
            <person name="Goulhen-Chollet F."/>
            <person name="Arsene-Ploetze F."/>
            <person name="Gallien S."/>
            <person name="Calteau A."/>
            <person name="Vallenet D."/>
            <person name="Casiot C."/>
            <person name="Chane-Woon-Ming B."/>
            <person name="Giloteaux L."/>
            <person name="Barakat M."/>
            <person name="Bonnefoy V."/>
            <person name="Bruneel O."/>
            <person name="Chandler M."/>
            <person name="Cleiss J."/>
            <person name="Duran R."/>
            <person name="Elbaz-Poulichet F."/>
            <person name="Fonknechten N."/>
            <person name="Lauga B."/>
            <person name="Mornico D."/>
            <person name="Ortet P."/>
            <person name="Schaeffer C."/>
            <person name="Siguier P."/>
            <person name="Alexander Thil Smith A."/>
            <person name="Van Dorsselaer A."/>
            <person name="Weissenbach J."/>
            <person name="Medigue C."/>
            <person name="Le Paslier D."/>
        </authorList>
    </citation>
    <scope>NUCLEOTIDE SEQUENCE</scope>
</reference>
<evidence type="ECO:0000256" key="1">
    <source>
        <dbReference type="SAM" id="MobiDB-lite"/>
    </source>
</evidence>
<proteinExistence type="predicted"/>
<dbReference type="EMBL" id="CABQ01000025">
    <property type="protein sequence ID" value="CBI06810.1"/>
    <property type="molecule type" value="Genomic_DNA"/>
</dbReference>
<feature type="region of interest" description="Disordered" evidence="1">
    <location>
        <begin position="108"/>
        <end position="134"/>
    </location>
</feature>
<protein>
    <submittedName>
        <fullName evidence="2">Uncharacterized protein</fullName>
    </submittedName>
</protein>
<dbReference type="AlphaFoldDB" id="E6QHU6"/>
<feature type="compositionally biased region" description="Low complexity" evidence="1">
    <location>
        <begin position="121"/>
        <end position="134"/>
    </location>
</feature>
<name>E6QHU6_9ZZZZ</name>
<feature type="compositionally biased region" description="Pro residues" evidence="1">
    <location>
        <begin position="109"/>
        <end position="120"/>
    </location>
</feature>
<accession>E6QHU6</accession>
<gene>
    <name evidence="2" type="ORF">CARN6_0085</name>
</gene>